<reference evidence="2 3" key="1">
    <citation type="journal article" date="2018" name="Nat. Ecol. Evol.">
        <title>Shark genomes provide insights into elasmobranch evolution and the origin of vertebrates.</title>
        <authorList>
            <person name="Hara Y"/>
            <person name="Yamaguchi K"/>
            <person name="Onimaru K"/>
            <person name="Kadota M"/>
            <person name="Koyanagi M"/>
            <person name="Keeley SD"/>
            <person name="Tatsumi K"/>
            <person name="Tanaka K"/>
            <person name="Motone F"/>
            <person name="Kageyama Y"/>
            <person name="Nozu R"/>
            <person name="Adachi N"/>
            <person name="Nishimura O"/>
            <person name="Nakagawa R"/>
            <person name="Tanegashima C"/>
            <person name="Kiyatake I"/>
            <person name="Matsumoto R"/>
            <person name="Murakumo K"/>
            <person name="Nishida K"/>
            <person name="Terakita A"/>
            <person name="Kuratani S"/>
            <person name="Sato K"/>
            <person name="Hyodo S Kuraku.S."/>
        </authorList>
    </citation>
    <scope>NUCLEOTIDE SEQUENCE [LARGE SCALE GENOMIC DNA]</scope>
</reference>
<feature type="compositionally biased region" description="Basic and acidic residues" evidence="1">
    <location>
        <begin position="16"/>
        <end position="25"/>
    </location>
</feature>
<comment type="caution">
    <text evidence="2">The sequence shown here is derived from an EMBL/GenBank/DDBJ whole genome shotgun (WGS) entry which is preliminary data.</text>
</comment>
<evidence type="ECO:0000256" key="1">
    <source>
        <dbReference type="SAM" id="MobiDB-lite"/>
    </source>
</evidence>
<organism evidence="2 3">
    <name type="scientific">Chiloscyllium punctatum</name>
    <name type="common">Brownbanded bambooshark</name>
    <name type="synonym">Hemiscyllium punctatum</name>
    <dbReference type="NCBI Taxonomy" id="137246"/>
    <lineage>
        <taxon>Eukaryota</taxon>
        <taxon>Metazoa</taxon>
        <taxon>Chordata</taxon>
        <taxon>Craniata</taxon>
        <taxon>Vertebrata</taxon>
        <taxon>Chondrichthyes</taxon>
        <taxon>Elasmobranchii</taxon>
        <taxon>Galeomorphii</taxon>
        <taxon>Galeoidea</taxon>
        <taxon>Orectolobiformes</taxon>
        <taxon>Hemiscylliidae</taxon>
        <taxon>Chiloscyllium</taxon>
    </lineage>
</organism>
<feature type="compositionally biased region" description="Low complexity" evidence="1">
    <location>
        <begin position="38"/>
        <end position="49"/>
    </location>
</feature>
<evidence type="ECO:0000313" key="3">
    <source>
        <dbReference type="Proteomes" id="UP000287033"/>
    </source>
</evidence>
<dbReference type="EMBL" id="BEZZ01003261">
    <property type="protein sequence ID" value="GCC19313.1"/>
    <property type="molecule type" value="Genomic_DNA"/>
</dbReference>
<evidence type="ECO:0000313" key="2">
    <source>
        <dbReference type="EMBL" id="GCC19313.1"/>
    </source>
</evidence>
<protein>
    <submittedName>
        <fullName evidence="2">Uncharacterized protein</fullName>
    </submittedName>
</protein>
<dbReference type="Proteomes" id="UP000287033">
    <property type="component" value="Unassembled WGS sequence"/>
</dbReference>
<name>A0A401RMD7_CHIPU</name>
<keyword evidence="3" id="KW-1185">Reference proteome</keyword>
<accession>A0A401RMD7</accession>
<feature type="region of interest" description="Disordered" evidence="1">
    <location>
        <begin position="13"/>
        <end position="51"/>
    </location>
</feature>
<sequence>MCLGERRICKHARRNGNWERREPDARPASTEDQERAGHPLTTGLTPTTVAGGGGSATYTVSAWEQGLRLAAHLWDGRRWWGGALDTLQ</sequence>
<dbReference type="AlphaFoldDB" id="A0A401RMD7"/>
<gene>
    <name evidence="2" type="ORF">chiPu_0021036</name>
</gene>
<proteinExistence type="predicted"/>